<proteinExistence type="inferred from homology"/>
<dbReference type="InterPro" id="IPR019199">
    <property type="entry name" value="Virulence_VapD/CRISPR_Cas2"/>
</dbReference>
<evidence type="ECO:0000256" key="6">
    <source>
        <dbReference type="ARBA" id="ARBA00022801"/>
    </source>
</evidence>
<evidence type="ECO:0000256" key="9">
    <source>
        <dbReference type="HAMAP-Rule" id="MF_01471"/>
    </source>
</evidence>
<comment type="subunit">
    <text evidence="9">Homodimer, forms a heterotetramer with a Cas1 homodimer.</text>
</comment>
<keyword evidence="5 9" id="KW-0255">Endonuclease</keyword>
<organism evidence="10 11">
    <name type="scientific">Secundilactobacillus paracollinoides</name>
    <dbReference type="NCBI Taxonomy" id="240427"/>
    <lineage>
        <taxon>Bacteria</taxon>
        <taxon>Bacillati</taxon>
        <taxon>Bacillota</taxon>
        <taxon>Bacilli</taxon>
        <taxon>Lactobacillales</taxon>
        <taxon>Lactobacillaceae</taxon>
        <taxon>Secundilactobacillus</taxon>
    </lineage>
</organism>
<dbReference type="KEGG" id="lpd:AYR62_11545"/>
<protein>
    <recommendedName>
        <fullName evidence="9">CRISPR-associated endoribonuclease Cas2</fullName>
        <ecNumber evidence="9">3.1.-.-</ecNumber>
    </recommendedName>
</protein>
<evidence type="ECO:0000256" key="2">
    <source>
        <dbReference type="ARBA" id="ARBA00009959"/>
    </source>
</evidence>
<dbReference type="SUPFAM" id="SSF143430">
    <property type="entry name" value="TTP0101/SSO1404-like"/>
    <property type="match status" value="1"/>
</dbReference>
<feature type="binding site" evidence="9">
    <location>
        <position position="9"/>
    </location>
    <ligand>
        <name>Mg(2+)</name>
        <dbReference type="ChEBI" id="CHEBI:18420"/>
        <note>catalytic</note>
    </ligand>
</feature>
<keyword evidence="7 9" id="KW-0460">Magnesium</keyword>
<dbReference type="Pfam" id="PF09827">
    <property type="entry name" value="CRISPR_Cas2"/>
    <property type="match status" value="1"/>
</dbReference>
<evidence type="ECO:0000256" key="5">
    <source>
        <dbReference type="ARBA" id="ARBA00022759"/>
    </source>
</evidence>
<dbReference type="InterPro" id="IPR021127">
    <property type="entry name" value="CRISPR_associated_Cas2"/>
</dbReference>
<keyword evidence="3 9" id="KW-0540">Nuclease</keyword>
<evidence type="ECO:0000256" key="4">
    <source>
        <dbReference type="ARBA" id="ARBA00022723"/>
    </source>
</evidence>
<dbReference type="NCBIfam" id="TIGR01573">
    <property type="entry name" value="cas2"/>
    <property type="match status" value="1"/>
</dbReference>
<evidence type="ECO:0000256" key="3">
    <source>
        <dbReference type="ARBA" id="ARBA00022722"/>
    </source>
</evidence>
<gene>
    <name evidence="9" type="primary">cas2</name>
    <name evidence="10" type="ORF">AYR63_06655</name>
</gene>
<keyword evidence="4 9" id="KW-0479">Metal-binding</keyword>
<keyword evidence="6 9" id="KW-0378">Hydrolase</keyword>
<dbReference type="HAMAP" id="MF_01471">
    <property type="entry name" value="Cas2"/>
    <property type="match status" value="1"/>
</dbReference>
<dbReference type="EC" id="3.1.-.-" evidence="9"/>
<dbReference type="EMBL" id="CP014924">
    <property type="protein sequence ID" value="ANZ68409.1"/>
    <property type="molecule type" value="Genomic_DNA"/>
</dbReference>
<evidence type="ECO:0000256" key="1">
    <source>
        <dbReference type="ARBA" id="ARBA00001946"/>
    </source>
</evidence>
<dbReference type="AlphaFoldDB" id="A0A1B2J2B2"/>
<comment type="function">
    <text evidence="9">CRISPR (clustered regularly interspaced short palindromic repeat), is an adaptive immune system that provides protection against mobile genetic elements (viruses, transposable elements and conjugative plasmids). CRISPR clusters contain sequences complementary to antecedent mobile elements and target invading nucleic acids. CRISPR clusters are transcribed and processed into CRISPR RNA (crRNA). Functions as a ssRNA-specific endoribonuclease. Involved in the integration of spacer DNA into the CRISPR cassette.</text>
</comment>
<dbReference type="GO" id="GO:0051607">
    <property type="term" value="P:defense response to virus"/>
    <property type="evidence" value="ECO:0007669"/>
    <property type="project" value="UniProtKB-UniRule"/>
</dbReference>
<evidence type="ECO:0000313" key="11">
    <source>
        <dbReference type="Proteomes" id="UP000093267"/>
    </source>
</evidence>
<comment type="cofactor">
    <cofactor evidence="1 9">
        <name>Mg(2+)</name>
        <dbReference type="ChEBI" id="CHEBI:18420"/>
    </cofactor>
</comment>
<reference evidence="10 11" key="1">
    <citation type="submission" date="2016-03" db="EMBL/GenBank/DDBJ databases">
        <title>Pediococcus and Lactobacillus from brewery environment - whole genome sequencing and assembly.</title>
        <authorList>
            <person name="Behr J."/>
            <person name="Geissler A.J."/>
            <person name="Vogel R.F."/>
        </authorList>
    </citation>
    <scope>NUCLEOTIDE SEQUENCE [LARGE SCALE GENOMIC DNA]</scope>
    <source>
        <strain evidence="10 11">TMW 1.1995</strain>
    </source>
</reference>
<dbReference type="STRING" id="240427.AYR62_11545"/>
<sequence length="98" mass="11641">MVLFDLPVDTTEDRRNYRHFRKKLIREGFYMMQYSVYVRVCATRQSAKFLERRIANNVPESGLVQTLIVTEKQYQDMHFLAGEENHDIINSGERTIVI</sequence>
<evidence type="ECO:0000256" key="8">
    <source>
        <dbReference type="ARBA" id="ARBA00023118"/>
    </source>
</evidence>
<dbReference type="GO" id="GO:0016787">
    <property type="term" value="F:hydrolase activity"/>
    <property type="evidence" value="ECO:0007669"/>
    <property type="project" value="UniProtKB-KW"/>
</dbReference>
<keyword evidence="8 9" id="KW-0051">Antiviral defense</keyword>
<dbReference type="GO" id="GO:0046872">
    <property type="term" value="F:metal ion binding"/>
    <property type="evidence" value="ECO:0007669"/>
    <property type="project" value="UniProtKB-UniRule"/>
</dbReference>
<accession>A0A1B2J2B2</accession>
<dbReference type="GO" id="GO:0004521">
    <property type="term" value="F:RNA endonuclease activity"/>
    <property type="evidence" value="ECO:0007669"/>
    <property type="project" value="InterPro"/>
</dbReference>
<evidence type="ECO:0000313" key="10">
    <source>
        <dbReference type="EMBL" id="ANZ68409.1"/>
    </source>
</evidence>
<evidence type="ECO:0000256" key="7">
    <source>
        <dbReference type="ARBA" id="ARBA00022842"/>
    </source>
</evidence>
<comment type="similarity">
    <text evidence="2 9">Belongs to the CRISPR-associated endoribonuclease Cas2 protein family.</text>
</comment>
<dbReference type="Proteomes" id="UP000093267">
    <property type="component" value="Chromosome"/>
</dbReference>
<keyword evidence="11" id="KW-1185">Reference proteome</keyword>
<dbReference type="GO" id="GO:0043571">
    <property type="term" value="P:maintenance of CRISPR repeat elements"/>
    <property type="evidence" value="ECO:0007669"/>
    <property type="project" value="UniProtKB-UniRule"/>
</dbReference>
<name>A0A1B2J2B2_9LACO</name>